<evidence type="ECO:0000256" key="3">
    <source>
        <dbReference type="ARBA" id="ARBA00022525"/>
    </source>
</evidence>
<dbReference type="Proteomes" id="UP000887574">
    <property type="component" value="Unplaced"/>
</dbReference>
<organism evidence="6 7">
    <name type="scientific">Ditylenchus dipsaci</name>
    <dbReference type="NCBI Taxonomy" id="166011"/>
    <lineage>
        <taxon>Eukaryota</taxon>
        <taxon>Metazoa</taxon>
        <taxon>Ecdysozoa</taxon>
        <taxon>Nematoda</taxon>
        <taxon>Chromadorea</taxon>
        <taxon>Rhabditida</taxon>
        <taxon>Tylenchina</taxon>
        <taxon>Tylenchomorpha</taxon>
        <taxon>Sphaerularioidea</taxon>
        <taxon>Anguinidae</taxon>
        <taxon>Anguininae</taxon>
        <taxon>Ditylenchus</taxon>
    </lineage>
</organism>
<dbReference type="AlphaFoldDB" id="A0A915ENX8"/>
<feature type="chain" id="PRO_5037702495" evidence="4">
    <location>
        <begin position="29"/>
        <end position="180"/>
    </location>
</feature>
<dbReference type="InterPro" id="IPR003172">
    <property type="entry name" value="ML_dom"/>
</dbReference>
<comment type="subcellular location">
    <subcellularLocation>
        <location evidence="1">Secreted</location>
    </subcellularLocation>
</comment>
<keyword evidence="6" id="KW-1185">Reference proteome</keyword>
<evidence type="ECO:0000313" key="6">
    <source>
        <dbReference type="Proteomes" id="UP000887574"/>
    </source>
</evidence>
<evidence type="ECO:0000259" key="5">
    <source>
        <dbReference type="SMART" id="SM00737"/>
    </source>
</evidence>
<evidence type="ECO:0000256" key="1">
    <source>
        <dbReference type="ARBA" id="ARBA00004613"/>
    </source>
</evidence>
<keyword evidence="4" id="KW-0732">Signal</keyword>
<dbReference type="FunFam" id="2.60.40.770:FF:000001">
    <property type="entry name" value="NPC intracellular cholesterol transporter 2"/>
    <property type="match status" value="1"/>
</dbReference>
<keyword evidence="3" id="KW-0964">Secreted</keyword>
<proteinExistence type="inferred from homology"/>
<protein>
    <submittedName>
        <fullName evidence="7">MD-2-related lipid-recognition domain-containing protein</fullName>
    </submittedName>
</protein>
<dbReference type="Gene3D" id="2.60.40.770">
    <property type="match status" value="1"/>
</dbReference>
<dbReference type="SUPFAM" id="SSF81296">
    <property type="entry name" value="E set domains"/>
    <property type="match status" value="1"/>
</dbReference>
<reference evidence="7" key="1">
    <citation type="submission" date="2022-11" db="UniProtKB">
        <authorList>
            <consortium name="WormBaseParasite"/>
        </authorList>
    </citation>
    <scope>IDENTIFICATION</scope>
</reference>
<dbReference type="SMART" id="SM00737">
    <property type="entry name" value="ML"/>
    <property type="match status" value="1"/>
</dbReference>
<comment type="similarity">
    <text evidence="2">Belongs to the NPC2 family.</text>
</comment>
<dbReference type="InterPro" id="IPR014756">
    <property type="entry name" value="Ig_E-set"/>
</dbReference>
<evidence type="ECO:0000256" key="4">
    <source>
        <dbReference type="SAM" id="SignalP"/>
    </source>
</evidence>
<feature type="signal peptide" evidence="4">
    <location>
        <begin position="1"/>
        <end position="28"/>
    </location>
</feature>
<sequence>MAIKVTLLSILLVSTFGLFGTGFVEVHAEELNFVPMKYRDCKSRFEILSVETSQCGDGDRCIFLRNSEPTIRIGFKPDRTVNELKTSVWANLGDAGGALTKFHMENDQACQGCNITCPLEPGKTYYYSQSVRILAEYPTIDVQVNWLLTDPSATDKTTTNEGVPTARDICVKFLATVKEQ</sequence>
<dbReference type="Pfam" id="PF02221">
    <property type="entry name" value="E1_DerP2_DerF2"/>
    <property type="match status" value="1"/>
</dbReference>
<name>A0A915ENX8_9BILA</name>
<evidence type="ECO:0000313" key="7">
    <source>
        <dbReference type="WBParaSite" id="jg8831"/>
    </source>
</evidence>
<dbReference type="GO" id="GO:0005576">
    <property type="term" value="C:extracellular region"/>
    <property type="evidence" value="ECO:0007669"/>
    <property type="project" value="UniProtKB-SubCell"/>
</dbReference>
<evidence type="ECO:0000256" key="2">
    <source>
        <dbReference type="ARBA" id="ARBA00006370"/>
    </source>
</evidence>
<dbReference type="WBParaSite" id="jg8831">
    <property type="protein sequence ID" value="jg8831"/>
    <property type="gene ID" value="jg8831"/>
</dbReference>
<feature type="domain" description="MD-2-related lipid-recognition" evidence="5">
    <location>
        <begin position="38"/>
        <end position="175"/>
    </location>
</feature>
<accession>A0A915ENX8</accession>